<evidence type="ECO:0000313" key="1">
    <source>
        <dbReference type="EMBL" id="KAJ9112415.1"/>
    </source>
</evidence>
<evidence type="ECO:0000313" key="2">
    <source>
        <dbReference type="Proteomes" id="UP001230649"/>
    </source>
</evidence>
<keyword evidence="2" id="KW-1185">Reference proteome</keyword>
<reference evidence="1" key="1">
    <citation type="submission" date="2023-04" db="EMBL/GenBank/DDBJ databases">
        <title>Draft Genome sequencing of Naganishia species isolated from polar environments using Oxford Nanopore Technology.</title>
        <authorList>
            <person name="Leo P."/>
            <person name="Venkateswaran K."/>
        </authorList>
    </citation>
    <scope>NUCLEOTIDE SEQUENCE</scope>
    <source>
        <strain evidence="1">MNA-CCFEE 5262</strain>
    </source>
</reference>
<gene>
    <name evidence="1" type="ORF">QFC20_002203</name>
</gene>
<accession>A0ACC2WM52</accession>
<sequence length="88" mass="9462">MSTASAPPKFHPRSASAGARPASQLAKHGKYVLLGVVGCWYYDLLRLVQDELLASRSRSGRSSGARGYKMMVTSLSLQAITIGTELHV</sequence>
<dbReference type="EMBL" id="JASBWS010000015">
    <property type="protein sequence ID" value="KAJ9112415.1"/>
    <property type="molecule type" value="Genomic_DNA"/>
</dbReference>
<organism evidence="1 2">
    <name type="scientific">Naganishia adeliensis</name>
    <dbReference type="NCBI Taxonomy" id="92952"/>
    <lineage>
        <taxon>Eukaryota</taxon>
        <taxon>Fungi</taxon>
        <taxon>Dikarya</taxon>
        <taxon>Basidiomycota</taxon>
        <taxon>Agaricomycotina</taxon>
        <taxon>Tremellomycetes</taxon>
        <taxon>Filobasidiales</taxon>
        <taxon>Filobasidiaceae</taxon>
        <taxon>Naganishia</taxon>
    </lineage>
</organism>
<dbReference type="Proteomes" id="UP001230649">
    <property type="component" value="Unassembled WGS sequence"/>
</dbReference>
<comment type="caution">
    <text evidence="1">The sequence shown here is derived from an EMBL/GenBank/DDBJ whole genome shotgun (WGS) entry which is preliminary data.</text>
</comment>
<name>A0ACC2WM52_9TREE</name>
<proteinExistence type="predicted"/>
<protein>
    <submittedName>
        <fullName evidence="1">Uncharacterized protein</fullName>
    </submittedName>
</protein>